<dbReference type="PANTHER" id="PTHR28037">
    <property type="entry name" value="ALCOHOL O-ACETYLTRANSFERASE 1-RELATED"/>
    <property type="match status" value="1"/>
</dbReference>
<feature type="domain" description="Condensation" evidence="1">
    <location>
        <begin position="16"/>
        <end position="231"/>
    </location>
</feature>
<reference evidence="2 3" key="1">
    <citation type="submission" date="2020-10" db="EMBL/GenBank/DDBJ databases">
        <title>Phylogeny of dyella-like bacteria.</title>
        <authorList>
            <person name="Fu J."/>
        </authorList>
    </citation>
    <scope>NUCLEOTIDE SEQUENCE [LARGE SCALE GENOMIC DNA]</scope>
    <source>
        <strain evidence="2 3">BB4</strain>
    </source>
</reference>
<protein>
    <recommendedName>
        <fullName evidence="1">Condensation domain-containing protein</fullName>
    </recommendedName>
</protein>
<evidence type="ECO:0000313" key="3">
    <source>
        <dbReference type="Proteomes" id="UP001620408"/>
    </source>
</evidence>
<dbReference type="Proteomes" id="UP001620408">
    <property type="component" value="Unassembled WGS sequence"/>
</dbReference>
<comment type="caution">
    <text evidence="2">The sequence shown here is derived from an EMBL/GenBank/DDBJ whole genome shotgun (WGS) entry which is preliminary data.</text>
</comment>
<dbReference type="InterPro" id="IPR052058">
    <property type="entry name" value="Alcohol_O-acetyltransferase"/>
</dbReference>
<evidence type="ECO:0000259" key="1">
    <source>
        <dbReference type="Pfam" id="PF00668"/>
    </source>
</evidence>
<dbReference type="RefSeq" id="WP_379987106.1">
    <property type="nucleotide sequence ID" value="NZ_JADIKD010000008.1"/>
</dbReference>
<dbReference type="Pfam" id="PF00668">
    <property type="entry name" value="Condensation"/>
    <property type="match status" value="1"/>
</dbReference>
<name>A0ABW8K2P6_9GAMM</name>
<dbReference type="Gene3D" id="3.30.559.10">
    <property type="entry name" value="Chloramphenicol acetyltransferase-like domain"/>
    <property type="match status" value="1"/>
</dbReference>
<dbReference type="EMBL" id="JADIKD010000008">
    <property type="protein sequence ID" value="MFK2916865.1"/>
    <property type="molecule type" value="Genomic_DNA"/>
</dbReference>
<dbReference type="SUPFAM" id="SSF52777">
    <property type="entry name" value="CoA-dependent acyltransferases"/>
    <property type="match status" value="2"/>
</dbReference>
<keyword evidence="3" id="KW-1185">Reference proteome</keyword>
<proteinExistence type="predicted"/>
<dbReference type="Gene3D" id="3.30.559.30">
    <property type="entry name" value="Nonribosomal peptide synthetase, condensation domain"/>
    <property type="match status" value="1"/>
</dbReference>
<organism evidence="2 3">
    <name type="scientific">Dyella koreensis</name>
    <dbReference type="NCBI Taxonomy" id="311235"/>
    <lineage>
        <taxon>Bacteria</taxon>
        <taxon>Pseudomonadati</taxon>
        <taxon>Pseudomonadota</taxon>
        <taxon>Gammaproteobacteria</taxon>
        <taxon>Lysobacterales</taxon>
        <taxon>Rhodanobacteraceae</taxon>
        <taxon>Dyella</taxon>
    </lineage>
</organism>
<evidence type="ECO:0000313" key="2">
    <source>
        <dbReference type="EMBL" id="MFK2916865.1"/>
    </source>
</evidence>
<accession>A0ABW8K2P6</accession>
<sequence length="431" mass="48154">MKRKLTTIERLIDGNLSYQLAIAGELSMERLRTALDCVQSKHPALRMLIREERDGLYYELDAAGPVPLRAAMCRSEPDLAREIEREEAVAFAPHEPQLRVAWLRTDHGGLLLITAAHRICDGMSVLIVAKELLGGLHREQALLPYAPVSPLDVAGAAHGTDEWKRRLAAAAINGLIGLVPPSHKPLRRDPVRREWQVDTGLTAALKDRCRRERVSMHAALLAILDQALQAALGKRAPTRIDSPIDARRGRLPLLKDDMLFFGGGSFKIAVGRERGADLWERARNIYREMGEKIEQELRDIPGKYRFCEMLKPPSDDKVRSIVRLGDALSRNGNWNQFSFSNLGPIDLVGPDAPFRLEEFSVSVRSFGVRILGLMAFSLHGQLRFVYVGEEQCMSLAEVDALERAFMEHLRAQVARGERATGLARVLEVASE</sequence>
<gene>
    <name evidence="2" type="ORF">ISS97_06295</name>
</gene>
<dbReference type="InterPro" id="IPR023213">
    <property type="entry name" value="CAT-like_dom_sf"/>
</dbReference>
<dbReference type="PANTHER" id="PTHR28037:SF1">
    <property type="entry name" value="ALCOHOL O-ACETYLTRANSFERASE 1-RELATED"/>
    <property type="match status" value="1"/>
</dbReference>
<dbReference type="InterPro" id="IPR001242">
    <property type="entry name" value="Condensation_dom"/>
</dbReference>